<dbReference type="PANTHER" id="PTHR11731:SF193">
    <property type="entry name" value="DIPEPTIDYL PEPTIDASE 9"/>
    <property type="match status" value="1"/>
</dbReference>
<dbReference type="Gene3D" id="2.140.10.30">
    <property type="entry name" value="Dipeptidylpeptidase IV, N-terminal domain"/>
    <property type="match status" value="1"/>
</dbReference>
<feature type="domain" description="Dipeptidylpeptidase IV N-terminal" evidence="2">
    <location>
        <begin position="112"/>
        <end position="342"/>
    </location>
</feature>
<dbReference type="EC" id="3.4.14.12" evidence="3"/>
<dbReference type="Pfam" id="PF00930">
    <property type="entry name" value="DPPIV_N"/>
    <property type="match status" value="1"/>
</dbReference>
<dbReference type="GO" id="GO:0006508">
    <property type="term" value="P:proteolysis"/>
    <property type="evidence" value="ECO:0007669"/>
    <property type="project" value="InterPro"/>
</dbReference>
<dbReference type="InterPro" id="IPR002469">
    <property type="entry name" value="Peptidase_S9B_N"/>
</dbReference>
<name>A0A1J5PWX8_9ZZZZ</name>
<evidence type="ECO:0000259" key="2">
    <source>
        <dbReference type="Pfam" id="PF00930"/>
    </source>
</evidence>
<reference evidence="3" key="1">
    <citation type="submission" date="2016-10" db="EMBL/GenBank/DDBJ databases">
        <title>Sequence of Gallionella enrichment culture.</title>
        <authorList>
            <person name="Poehlein A."/>
            <person name="Muehling M."/>
            <person name="Daniel R."/>
        </authorList>
    </citation>
    <scope>NUCLEOTIDE SEQUENCE</scope>
</reference>
<feature type="domain" description="Peptidase S9 prolyl oligopeptidase catalytic" evidence="1">
    <location>
        <begin position="494"/>
        <end position="692"/>
    </location>
</feature>
<protein>
    <submittedName>
        <fullName evidence="3">Prolyl tripeptidyl peptidase</fullName>
        <ecNumber evidence="3">3.4.14.12</ecNumber>
    </submittedName>
</protein>
<proteinExistence type="predicted"/>
<comment type="caution">
    <text evidence="3">The sequence shown here is derived from an EMBL/GenBank/DDBJ whole genome shotgun (WGS) entry which is preliminary data.</text>
</comment>
<dbReference type="AlphaFoldDB" id="A0A1J5PWX8"/>
<evidence type="ECO:0000259" key="1">
    <source>
        <dbReference type="Pfam" id="PF00326"/>
    </source>
</evidence>
<dbReference type="InterPro" id="IPR050278">
    <property type="entry name" value="Serine_Prot_S9B/DPPIV"/>
</dbReference>
<accession>A0A1J5PWX8</accession>
<dbReference type="SUPFAM" id="SSF82171">
    <property type="entry name" value="DPP6 N-terminal domain-like"/>
    <property type="match status" value="1"/>
</dbReference>
<dbReference type="InterPro" id="IPR029058">
    <property type="entry name" value="AB_hydrolase_fold"/>
</dbReference>
<gene>
    <name evidence="3" type="primary">ptpA_7</name>
    <name evidence="3" type="ORF">GALL_429250</name>
</gene>
<organism evidence="3">
    <name type="scientific">mine drainage metagenome</name>
    <dbReference type="NCBI Taxonomy" id="410659"/>
    <lineage>
        <taxon>unclassified sequences</taxon>
        <taxon>metagenomes</taxon>
        <taxon>ecological metagenomes</taxon>
    </lineage>
</organism>
<dbReference type="GO" id="GO:0008239">
    <property type="term" value="F:dipeptidyl-peptidase activity"/>
    <property type="evidence" value="ECO:0007669"/>
    <property type="project" value="TreeGrafter"/>
</dbReference>
<evidence type="ECO:0000313" key="3">
    <source>
        <dbReference type="EMBL" id="OIQ75408.1"/>
    </source>
</evidence>
<dbReference type="Gene3D" id="3.40.50.1820">
    <property type="entry name" value="alpha/beta hydrolase"/>
    <property type="match status" value="1"/>
</dbReference>
<dbReference type="InterPro" id="IPR001375">
    <property type="entry name" value="Peptidase_S9_cat"/>
</dbReference>
<dbReference type="SUPFAM" id="SSF53474">
    <property type="entry name" value="alpha/beta-Hydrolases"/>
    <property type="match status" value="1"/>
</dbReference>
<keyword evidence="3" id="KW-0378">Hydrolase</keyword>
<dbReference type="PANTHER" id="PTHR11731">
    <property type="entry name" value="PROTEASE FAMILY S9B,C DIPEPTIDYL-PEPTIDASE IV-RELATED"/>
    <property type="match status" value="1"/>
</dbReference>
<dbReference type="EMBL" id="MLJW01002175">
    <property type="protein sequence ID" value="OIQ75408.1"/>
    <property type="molecule type" value="Genomic_DNA"/>
</dbReference>
<dbReference type="GO" id="GO:0008236">
    <property type="term" value="F:serine-type peptidase activity"/>
    <property type="evidence" value="ECO:0007669"/>
    <property type="project" value="InterPro"/>
</dbReference>
<sequence>MSETLTYPRQTARSLRFTLGAPRNFDISPNGLRVLYIRSDGPYDRVGCLRAFEVHSGTDSLLADPARLLESGETLSTEERARRERLRESAGGITSFNTDKEQNRAVFALAGRIFVTEISSGITGEWVSSGPVVDPRISPDGKYVAYASVSGEFRITDGTNDRVLLTPENPDIFYGRAEFVASEEMNRFRGFWWAPDSKNLIVARVDESPVDIWHIADPSHPEIEPRSIRYPSVGTPNADVRLQLVELDGTARAIEWDRTNFEYLIEVSWNSNGPALLHVMNRDQREAMILAVDPQSLKTTTIAEQRDAHWVELTPGTPQWAPGGLLVTTKDDLESNTRHLAVNGSVVTPAGLQVSAIIDIDRFGITFLATGDATQSHVWWYGFGGELEQLSKGDGVHTGRAANHTLVLATRSLDHYGAQFKVVREGKETVLDSLATAPIVDARPEMLVLTEHALHAALLLPTGFQEGHGSLPLLVDPYGGPHHQEVIQARNIYAEAQWFADQGFAVLVVDNRGTPKRGPVFEKAVSGDLATAPLEDQVAAIEALIARRPNLIDRTRIAIRGWSFGGYLAALAVLRRPDIFAAAIAGAPVTDFRLYDTFYTERYLGTTKENPQYDVNSLILEAEKLQRPLMIVHGLADDNVVVAHSLQFSSALLAAGKPHEFLPLSGVTHMASQEEVAENLLLLQVDFLKRHLA</sequence>
<dbReference type="Pfam" id="PF00326">
    <property type="entry name" value="Peptidase_S9"/>
    <property type="match status" value="1"/>
</dbReference>